<protein>
    <recommendedName>
        <fullName evidence="9">snRNA-activating protein complex subunit</fullName>
    </recommendedName>
</protein>
<evidence type="ECO:0000313" key="7">
    <source>
        <dbReference type="EMBL" id="KAH7526439.1"/>
    </source>
</evidence>
<evidence type="ECO:0000256" key="3">
    <source>
        <dbReference type="ARBA" id="ARBA00023015"/>
    </source>
</evidence>
<evidence type="ECO:0000256" key="2">
    <source>
        <dbReference type="ARBA" id="ARBA00010410"/>
    </source>
</evidence>
<gene>
    <name evidence="7" type="ORF">JRO89_XSUnG0053500</name>
</gene>
<dbReference type="EMBL" id="JAFEMO010000096">
    <property type="protein sequence ID" value="KAH7526439.1"/>
    <property type="molecule type" value="Genomic_DNA"/>
</dbReference>
<proteinExistence type="inferred from homology"/>
<evidence type="ECO:0000256" key="6">
    <source>
        <dbReference type="ARBA" id="ARBA00023242"/>
    </source>
</evidence>
<evidence type="ECO:0000256" key="5">
    <source>
        <dbReference type="ARBA" id="ARBA00023163"/>
    </source>
</evidence>
<keyword evidence="8" id="KW-1185">Reference proteome</keyword>
<keyword evidence="3" id="KW-0805">Transcription regulation</keyword>
<evidence type="ECO:0008006" key="9">
    <source>
        <dbReference type="Google" id="ProtNLM"/>
    </source>
</evidence>
<comment type="similarity">
    <text evidence="2">Belongs to the SNAPC3/SRD2 family.</text>
</comment>
<dbReference type="Proteomes" id="UP000827721">
    <property type="component" value="Unassembled WGS sequence"/>
</dbReference>
<comment type="subcellular location">
    <subcellularLocation>
        <location evidence="1">Nucleus</location>
    </subcellularLocation>
</comment>
<dbReference type="PANTHER" id="PTHR13421:SF16">
    <property type="entry name" value="SNRNA-ACTIVATING PROTEIN COMPLEX SUBUNIT 3"/>
    <property type="match status" value="1"/>
</dbReference>
<keyword evidence="6" id="KW-0539">Nucleus</keyword>
<dbReference type="PANTHER" id="PTHR13421">
    <property type="entry name" value="SNRNA-ACTIVATING PROTEIN COMPLEX SUBUNIT 3"/>
    <property type="match status" value="1"/>
</dbReference>
<keyword evidence="4" id="KW-0238">DNA-binding</keyword>
<keyword evidence="5" id="KW-0804">Transcription</keyword>
<sequence length="421" mass="48286">MASRLTKVPDFENCLLRLLQELEAELCWDSSQLCEDDDLSVDELKVYTEEELVGMAMKEAFMDQNIAENSQRAGGGGAESSSTFESSIVSLPKTNCTDIVTINNSTTRKKRKAVQDSYIAKVEQLAMIKLKQDEDKAAARLHSFNCKINECSIPSEKTERMKSLRSTNSAKVKSSDFREHIAVLYPETVLCVETQEFLVLGLQTLTELRDRIYCLTDQVMQKAGEHDPSGYFLIEEVFYNDMRHPSAIDYSEPVLDWLRNSKDEALEKWECIINGELQQKQRAILGSLSASHLPHFKAIDMHKARFCDLRFRLGAGYLYCHQGDCKHTIVIRDMRLIHPEDVNNRAAYPIVIFQIKLRVQKCNVCSIYRATKVTVDDKWARENPCYFCDYCYSLLHSSDGYFLSDGSPPYNDFLVYDYLHD</sequence>
<dbReference type="Pfam" id="PF12251">
    <property type="entry name" value="SNAPC3"/>
    <property type="match status" value="1"/>
</dbReference>
<dbReference type="InterPro" id="IPR022042">
    <property type="entry name" value="snRNA-activating_su3"/>
</dbReference>
<comment type="caution">
    <text evidence="7">The sequence shown here is derived from an EMBL/GenBank/DDBJ whole genome shotgun (WGS) entry which is preliminary data.</text>
</comment>
<organism evidence="7 8">
    <name type="scientific">Xanthoceras sorbifolium</name>
    <dbReference type="NCBI Taxonomy" id="99658"/>
    <lineage>
        <taxon>Eukaryota</taxon>
        <taxon>Viridiplantae</taxon>
        <taxon>Streptophyta</taxon>
        <taxon>Embryophyta</taxon>
        <taxon>Tracheophyta</taxon>
        <taxon>Spermatophyta</taxon>
        <taxon>Magnoliopsida</taxon>
        <taxon>eudicotyledons</taxon>
        <taxon>Gunneridae</taxon>
        <taxon>Pentapetalae</taxon>
        <taxon>rosids</taxon>
        <taxon>malvids</taxon>
        <taxon>Sapindales</taxon>
        <taxon>Sapindaceae</taxon>
        <taxon>Xanthoceroideae</taxon>
        <taxon>Xanthoceras</taxon>
    </lineage>
</organism>
<evidence type="ECO:0000256" key="4">
    <source>
        <dbReference type="ARBA" id="ARBA00023125"/>
    </source>
</evidence>
<evidence type="ECO:0000256" key="1">
    <source>
        <dbReference type="ARBA" id="ARBA00004123"/>
    </source>
</evidence>
<reference evidence="7 8" key="1">
    <citation type="submission" date="2021-02" db="EMBL/GenBank/DDBJ databases">
        <title>Plant Genome Project.</title>
        <authorList>
            <person name="Zhang R.-G."/>
        </authorList>
    </citation>
    <scope>NUCLEOTIDE SEQUENCE [LARGE SCALE GENOMIC DNA]</scope>
    <source>
        <tissue evidence="7">Leaves</tissue>
    </source>
</reference>
<evidence type="ECO:0000313" key="8">
    <source>
        <dbReference type="Proteomes" id="UP000827721"/>
    </source>
</evidence>
<accession>A0ABQ8GZS5</accession>
<name>A0ABQ8GZS5_9ROSI</name>